<comment type="similarity">
    <text evidence="3">Belongs to the SGS3 family.</text>
</comment>
<dbReference type="Gene3D" id="3.30.70.2890">
    <property type="entry name" value="XS domain"/>
    <property type="match status" value="1"/>
</dbReference>
<feature type="domain" description="XS" evidence="5">
    <location>
        <begin position="213"/>
        <end position="288"/>
    </location>
</feature>
<evidence type="ECO:0008006" key="9">
    <source>
        <dbReference type="Google" id="ProtNLM"/>
    </source>
</evidence>
<feature type="region of interest" description="Disordered" evidence="4">
    <location>
        <begin position="1"/>
        <end position="28"/>
    </location>
</feature>
<dbReference type="InterPro" id="IPR044287">
    <property type="entry name" value="SGS3"/>
</dbReference>
<protein>
    <recommendedName>
        <fullName evidence="9">XS domain-containing protein</fullName>
    </recommendedName>
</protein>
<evidence type="ECO:0000313" key="8">
    <source>
        <dbReference type="Proteomes" id="UP000004994"/>
    </source>
</evidence>
<evidence type="ECO:0000259" key="6">
    <source>
        <dbReference type="Pfam" id="PF03470"/>
    </source>
</evidence>
<proteinExistence type="inferred from homology"/>
<dbReference type="PANTHER" id="PTHR46602:SF1">
    <property type="entry name" value="PROTEIN SUPPRESSOR OF GENE SILENCING 3"/>
    <property type="match status" value="1"/>
</dbReference>
<dbReference type="EnsemblPlants" id="Solyc05g005450.2.1">
    <property type="protein sequence ID" value="Solyc05g005450.2.1"/>
    <property type="gene ID" value="Solyc05g005450.2"/>
</dbReference>
<keyword evidence="1" id="KW-0175">Coiled coil</keyword>
<evidence type="ECO:0000259" key="5">
    <source>
        <dbReference type="Pfam" id="PF03468"/>
    </source>
</evidence>
<dbReference type="Proteomes" id="UP000004994">
    <property type="component" value="Chromosome 5"/>
</dbReference>
<name>A0A3Q7GD68_SOLLC</name>
<reference evidence="7" key="2">
    <citation type="submission" date="2019-01" db="UniProtKB">
        <authorList>
            <consortium name="EnsemblPlants"/>
        </authorList>
    </citation>
    <scope>IDENTIFICATION</scope>
    <source>
        <strain evidence="7">cv. Heinz 1706</strain>
    </source>
</reference>
<evidence type="ECO:0000256" key="2">
    <source>
        <dbReference type="ARBA" id="ARBA00023158"/>
    </source>
</evidence>
<dbReference type="STRING" id="4081.A0A3Q7GD68"/>
<evidence type="ECO:0000256" key="1">
    <source>
        <dbReference type="ARBA" id="ARBA00023054"/>
    </source>
</evidence>
<dbReference type="InterPro" id="IPR038588">
    <property type="entry name" value="XS_domain_sf"/>
</dbReference>
<dbReference type="InParanoid" id="A0A3Q7GD68"/>
<dbReference type="Pfam" id="PF03470">
    <property type="entry name" value="zf-XS"/>
    <property type="match status" value="1"/>
</dbReference>
<dbReference type="PANTHER" id="PTHR46602">
    <property type="entry name" value="PROTEIN SUPPRESSOR OF GENE SILENCING 3"/>
    <property type="match status" value="1"/>
</dbReference>
<dbReference type="PaxDb" id="4081-Solyc05g005450.1.1"/>
<sequence>MSSSSNKGVEKPGNESAKQKTTSETYGVDEVNVGVGDLSVKSDQNDGFLRSGAGKKQWIPQNPTSKSWCQPDVVQKLGLEDDELDLPDDDSDKYEFLSGDDLYDHSDMKEMSFEERKKSRWFKKFFQCLDKLTITTINDPERQWHCPACKGDPGGIMWFKGLQSLVLHTKTKGGSKLHRELAQLLEEELRLRGTTVVPASEVYGQWDGVESEDKKILWPPMVIIMNTALAKDDNEKRIGMGNQELRDFFSSCTLINSVRHSYGPQGHRGISVLIFEATAMGYIQAQVLC</sequence>
<evidence type="ECO:0000256" key="4">
    <source>
        <dbReference type="SAM" id="MobiDB-lite"/>
    </source>
</evidence>
<dbReference type="Pfam" id="PF03468">
    <property type="entry name" value="XS"/>
    <property type="match status" value="1"/>
</dbReference>
<feature type="domain" description="Zinc finger-XS" evidence="6">
    <location>
        <begin position="146"/>
        <end position="179"/>
    </location>
</feature>
<dbReference type="InterPro" id="IPR005380">
    <property type="entry name" value="XS_domain"/>
</dbReference>
<accession>A0A3Q7GD68</accession>
<keyword evidence="8" id="KW-1185">Reference proteome</keyword>
<organism evidence="7">
    <name type="scientific">Solanum lycopersicum</name>
    <name type="common">Tomato</name>
    <name type="synonym">Lycopersicon esculentum</name>
    <dbReference type="NCBI Taxonomy" id="4081"/>
    <lineage>
        <taxon>Eukaryota</taxon>
        <taxon>Viridiplantae</taxon>
        <taxon>Streptophyta</taxon>
        <taxon>Embryophyta</taxon>
        <taxon>Tracheophyta</taxon>
        <taxon>Spermatophyta</taxon>
        <taxon>Magnoliopsida</taxon>
        <taxon>eudicotyledons</taxon>
        <taxon>Gunneridae</taxon>
        <taxon>Pentapetalae</taxon>
        <taxon>asterids</taxon>
        <taxon>lamiids</taxon>
        <taxon>Solanales</taxon>
        <taxon>Solanaceae</taxon>
        <taxon>Solanoideae</taxon>
        <taxon>Solaneae</taxon>
        <taxon>Solanum</taxon>
        <taxon>Solanum subgen. Lycopersicon</taxon>
    </lineage>
</organism>
<reference evidence="7" key="1">
    <citation type="journal article" date="2012" name="Nature">
        <title>The tomato genome sequence provides insights into fleshy fruit evolution.</title>
        <authorList>
            <consortium name="Tomato Genome Consortium"/>
        </authorList>
    </citation>
    <scope>NUCLEOTIDE SEQUENCE [LARGE SCALE GENOMIC DNA]</scope>
    <source>
        <strain evidence="7">cv. Heinz 1706</strain>
    </source>
</reference>
<evidence type="ECO:0000256" key="3">
    <source>
        <dbReference type="ARBA" id="ARBA00024022"/>
    </source>
</evidence>
<dbReference type="Gramene" id="Solyc05g005450.2.1">
    <property type="protein sequence ID" value="Solyc05g005450.2.1"/>
    <property type="gene ID" value="Solyc05g005450.2"/>
</dbReference>
<dbReference type="OMA" id="WDGVESE"/>
<keyword evidence="2" id="KW-0943">RNA-mediated gene silencing</keyword>
<dbReference type="AlphaFoldDB" id="A0A3Q7GD68"/>
<dbReference type="GO" id="GO:0051607">
    <property type="term" value="P:defense response to virus"/>
    <property type="evidence" value="ECO:0007669"/>
    <property type="project" value="InterPro"/>
</dbReference>
<feature type="region of interest" description="Disordered" evidence="4">
    <location>
        <begin position="44"/>
        <end position="65"/>
    </location>
</feature>
<evidence type="ECO:0000313" key="7">
    <source>
        <dbReference type="EnsemblPlants" id="Solyc05g005450.2.1"/>
    </source>
</evidence>
<dbReference type="InterPro" id="IPR005381">
    <property type="entry name" value="Znf-XS_domain"/>
</dbReference>
<dbReference type="GO" id="GO:0031047">
    <property type="term" value="P:regulatory ncRNA-mediated gene silencing"/>
    <property type="evidence" value="ECO:0007669"/>
    <property type="project" value="UniProtKB-KW"/>
</dbReference>